<dbReference type="EMBL" id="BORW01000023">
    <property type="protein sequence ID" value="GIO68887.1"/>
    <property type="molecule type" value="Genomic_DNA"/>
</dbReference>
<proteinExistence type="inferred from homology"/>
<sequence length="154" mass="16897">MTQSRTEHESGNGQQAKPVGLTAAAGFQIGVRRTLPLSVQEAWSLLVSPEGMKLWIGEADGLDLKPGETFAAAEGVTGELRVVKPPEQLRMRWQRPGWNHPSTLQIRVLPAAQGKATVSFHQEKLEDMHARETMKSHWEGALEGLRALADRAGK</sequence>
<accession>A0ABQ4M021</accession>
<protein>
    <recommendedName>
        <fullName evidence="2">Activator of Hsp90 ATPase homologue 1/2-like C-terminal domain-containing protein</fullName>
    </recommendedName>
</protein>
<name>A0ABQ4M021_9BACL</name>
<dbReference type="Proteomes" id="UP000680638">
    <property type="component" value="Unassembled WGS sequence"/>
</dbReference>
<dbReference type="SUPFAM" id="SSF55961">
    <property type="entry name" value="Bet v1-like"/>
    <property type="match status" value="1"/>
</dbReference>
<evidence type="ECO:0000256" key="1">
    <source>
        <dbReference type="ARBA" id="ARBA00006817"/>
    </source>
</evidence>
<evidence type="ECO:0000313" key="4">
    <source>
        <dbReference type="Proteomes" id="UP000680638"/>
    </source>
</evidence>
<evidence type="ECO:0000313" key="3">
    <source>
        <dbReference type="EMBL" id="GIO68887.1"/>
    </source>
</evidence>
<organism evidence="3 4">
    <name type="scientific">Paenibacillus cookii</name>
    <dbReference type="NCBI Taxonomy" id="157839"/>
    <lineage>
        <taxon>Bacteria</taxon>
        <taxon>Bacillati</taxon>
        <taxon>Bacillota</taxon>
        <taxon>Bacilli</taxon>
        <taxon>Bacillales</taxon>
        <taxon>Paenibacillaceae</taxon>
        <taxon>Paenibacillus</taxon>
    </lineage>
</organism>
<keyword evidence="4" id="KW-1185">Reference proteome</keyword>
<dbReference type="Pfam" id="PF08327">
    <property type="entry name" value="AHSA1"/>
    <property type="match status" value="1"/>
</dbReference>
<dbReference type="Gene3D" id="3.30.530.20">
    <property type="match status" value="1"/>
</dbReference>
<gene>
    <name evidence="3" type="ORF">J21TS3_37080</name>
</gene>
<evidence type="ECO:0000259" key="2">
    <source>
        <dbReference type="Pfam" id="PF08327"/>
    </source>
</evidence>
<reference evidence="3 4" key="1">
    <citation type="submission" date="2021-03" db="EMBL/GenBank/DDBJ databases">
        <title>Antimicrobial resistance genes in bacteria isolated from Japanese honey, and their potential for conferring macrolide and lincosamide resistance in the American foulbrood pathogen Paenibacillus larvae.</title>
        <authorList>
            <person name="Okamoto M."/>
            <person name="Kumagai M."/>
            <person name="Kanamori H."/>
            <person name="Takamatsu D."/>
        </authorList>
    </citation>
    <scope>NUCLEOTIDE SEQUENCE [LARGE SCALE GENOMIC DNA]</scope>
    <source>
        <strain evidence="3 4">J21TS3</strain>
    </source>
</reference>
<dbReference type="CDD" id="cd07814">
    <property type="entry name" value="SRPBCC_CalC_Aha1-like"/>
    <property type="match status" value="1"/>
</dbReference>
<comment type="caution">
    <text evidence="3">The sequence shown here is derived from an EMBL/GenBank/DDBJ whole genome shotgun (WGS) entry which is preliminary data.</text>
</comment>
<dbReference type="InterPro" id="IPR023393">
    <property type="entry name" value="START-like_dom_sf"/>
</dbReference>
<dbReference type="RefSeq" id="WP_212951437.1">
    <property type="nucleotide sequence ID" value="NZ_BORW01000023.1"/>
</dbReference>
<comment type="similarity">
    <text evidence="1">Belongs to the AHA1 family.</text>
</comment>
<dbReference type="InterPro" id="IPR013538">
    <property type="entry name" value="ASHA1/2-like_C"/>
</dbReference>
<feature type="domain" description="Activator of Hsp90 ATPase homologue 1/2-like C-terminal" evidence="2">
    <location>
        <begin position="38"/>
        <end position="149"/>
    </location>
</feature>